<dbReference type="InterPro" id="IPR003439">
    <property type="entry name" value="ABC_transporter-like_ATP-bd"/>
</dbReference>
<evidence type="ECO:0000256" key="4">
    <source>
        <dbReference type="ARBA" id="ARBA00022737"/>
    </source>
</evidence>
<dbReference type="GO" id="GO:0016887">
    <property type="term" value="F:ATP hydrolysis activity"/>
    <property type="evidence" value="ECO:0007669"/>
    <property type="project" value="InterPro"/>
</dbReference>
<dbReference type="Pfam" id="PF00005">
    <property type="entry name" value="ABC_tran"/>
    <property type="match status" value="2"/>
</dbReference>
<dbReference type="CDD" id="cd03216">
    <property type="entry name" value="ABC_Carb_Monos_I"/>
    <property type="match status" value="1"/>
</dbReference>
<name>D1ARH7_SEBTE</name>
<evidence type="ECO:0000256" key="2">
    <source>
        <dbReference type="ARBA" id="ARBA00022448"/>
    </source>
</evidence>
<dbReference type="InterPro" id="IPR017871">
    <property type="entry name" value="ABC_transporter-like_CS"/>
</dbReference>
<evidence type="ECO:0000313" key="10">
    <source>
        <dbReference type="EMBL" id="ACZ10463.1"/>
    </source>
</evidence>
<evidence type="ECO:0000256" key="6">
    <source>
        <dbReference type="ARBA" id="ARBA00022840"/>
    </source>
</evidence>
<organism evidence="10 11">
    <name type="scientific">Sebaldella termitidis (strain ATCC 33386 / NCTC 11300)</name>
    <dbReference type="NCBI Taxonomy" id="526218"/>
    <lineage>
        <taxon>Bacteria</taxon>
        <taxon>Fusobacteriati</taxon>
        <taxon>Fusobacteriota</taxon>
        <taxon>Fusobacteriia</taxon>
        <taxon>Fusobacteriales</taxon>
        <taxon>Leptotrichiaceae</taxon>
        <taxon>Sebaldella</taxon>
    </lineage>
</organism>
<keyword evidence="7" id="KW-1278">Translocase</keyword>
<feature type="domain" description="ABC transporter" evidence="9">
    <location>
        <begin position="6"/>
        <end position="242"/>
    </location>
</feature>
<dbReference type="eggNOG" id="COG3845">
    <property type="taxonomic scope" value="Bacteria"/>
</dbReference>
<protein>
    <submittedName>
        <fullName evidence="10">ABC transporter related protein</fullName>
    </submittedName>
</protein>
<dbReference type="InterPro" id="IPR050107">
    <property type="entry name" value="ABC_carbohydrate_import_ATPase"/>
</dbReference>
<keyword evidence="4" id="KW-0677">Repeat</keyword>
<evidence type="ECO:0000256" key="7">
    <source>
        <dbReference type="ARBA" id="ARBA00022967"/>
    </source>
</evidence>
<evidence type="ECO:0000256" key="3">
    <source>
        <dbReference type="ARBA" id="ARBA00022475"/>
    </source>
</evidence>
<dbReference type="PROSITE" id="PS00211">
    <property type="entry name" value="ABC_TRANSPORTER_1"/>
    <property type="match status" value="2"/>
</dbReference>
<dbReference type="Proteomes" id="UP000000845">
    <property type="component" value="Chromosome"/>
</dbReference>
<evidence type="ECO:0000313" key="11">
    <source>
        <dbReference type="Proteomes" id="UP000000845"/>
    </source>
</evidence>
<keyword evidence="2" id="KW-0813">Transport</keyword>
<dbReference type="CDD" id="cd03215">
    <property type="entry name" value="ABC_Carb_Monos_II"/>
    <property type="match status" value="1"/>
</dbReference>
<dbReference type="PANTHER" id="PTHR43790">
    <property type="entry name" value="CARBOHYDRATE TRANSPORT ATP-BINDING PROTEIN MG119-RELATED"/>
    <property type="match status" value="1"/>
</dbReference>
<proteinExistence type="predicted"/>
<dbReference type="PANTHER" id="PTHR43790:SF4">
    <property type="entry name" value="GUANOSINE IMPORT ATP-BINDING PROTEIN NUPO"/>
    <property type="match status" value="1"/>
</dbReference>
<dbReference type="SUPFAM" id="SSF52540">
    <property type="entry name" value="P-loop containing nucleoside triphosphate hydrolases"/>
    <property type="match status" value="2"/>
</dbReference>
<gene>
    <name evidence="10" type="ordered locus">Sterm_3629</name>
</gene>
<sequence length="510" mass="57352">MKKQIVLMKDIEKRFGSISAIKNGFFDLYEGEIHSLIGENGAGKSTMMKILYGLYPKDGGTLEVRGTVYDDYSTKTAIELGIGMVHQEFMLVKEMTVLENIILGFEPKKSMDRIDFAKAKESIEEYIEKYNLDVQVNKKIQDISVGEAQRVEIIKTLYRGVDILILDEPTAVLTPQETEKLFVILENLKNNGKSIIFISHKLNEVMKISDRITVMRQSKHINTVAKNETNPVELAKMMVGREVFLNIEKTKPQVEETLLKVDDIYVSSERELAKIRGISFEVKRGEIVGIAGVDGNGQSELIEAITGIREVEKGNITFKGKDIKNKTVKTIRDIGISHIPEDRNKRGLNRDMNIEENLVATRFYKKEFSGKILLDYKKIRNYAVEAIKKFDIRPDNPEISTKSLSGGNAQKIIVARELGSESDLLIASQPTRGIDIGSIEFIRKNINEYKSRGKGILLVSAELEEVMSLSDRIIVMYEGGIAGILSAEEATEENVGFLMTGGNKAHEYEK</sequence>
<keyword evidence="3" id="KW-1003">Cell membrane</keyword>
<dbReference type="AlphaFoldDB" id="D1ARH7"/>
<dbReference type="InterPro" id="IPR027417">
    <property type="entry name" value="P-loop_NTPase"/>
</dbReference>
<reference evidence="10 11" key="2">
    <citation type="journal article" date="2010" name="Stand. Genomic Sci.">
        <title>Complete genome sequence of Sebaldella termitidis type strain (NCTC 11300).</title>
        <authorList>
            <person name="Harmon-Smith M."/>
            <person name="Celia L."/>
            <person name="Chertkov O."/>
            <person name="Lapidus A."/>
            <person name="Copeland A."/>
            <person name="Glavina Del Rio T."/>
            <person name="Nolan M."/>
            <person name="Lucas S."/>
            <person name="Tice H."/>
            <person name="Cheng J.F."/>
            <person name="Han C."/>
            <person name="Detter J.C."/>
            <person name="Bruce D."/>
            <person name="Goodwin L."/>
            <person name="Pitluck S."/>
            <person name="Pati A."/>
            <person name="Liolios K."/>
            <person name="Ivanova N."/>
            <person name="Mavromatis K."/>
            <person name="Mikhailova N."/>
            <person name="Chen A."/>
            <person name="Palaniappan K."/>
            <person name="Land M."/>
            <person name="Hauser L."/>
            <person name="Chang Y.J."/>
            <person name="Jeffries C.D."/>
            <person name="Brettin T."/>
            <person name="Goker M."/>
            <person name="Beck B."/>
            <person name="Bristow J."/>
            <person name="Eisen J.A."/>
            <person name="Markowitz V."/>
            <person name="Hugenholtz P."/>
            <person name="Kyrpides N.C."/>
            <person name="Klenk H.P."/>
            <person name="Chen F."/>
        </authorList>
    </citation>
    <scope>NUCLEOTIDE SEQUENCE [LARGE SCALE GENOMIC DNA]</scope>
    <source>
        <strain evidence="11">ATCC 33386 / NCTC 11300</strain>
    </source>
</reference>
<evidence type="ECO:0000256" key="5">
    <source>
        <dbReference type="ARBA" id="ARBA00022741"/>
    </source>
</evidence>
<dbReference type="KEGG" id="str:Sterm_3629"/>
<dbReference type="InterPro" id="IPR003593">
    <property type="entry name" value="AAA+_ATPase"/>
</dbReference>
<keyword evidence="11" id="KW-1185">Reference proteome</keyword>
<feature type="domain" description="ABC transporter" evidence="9">
    <location>
        <begin position="259"/>
        <end position="503"/>
    </location>
</feature>
<accession>D1ARH7</accession>
<comment type="subcellular location">
    <subcellularLocation>
        <location evidence="1">Cell membrane</location>
        <topology evidence="1">Peripheral membrane protein</topology>
    </subcellularLocation>
</comment>
<dbReference type="GO" id="GO:0005886">
    <property type="term" value="C:plasma membrane"/>
    <property type="evidence" value="ECO:0007669"/>
    <property type="project" value="UniProtKB-SubCell"/>
</dbReference>
<dbReference type="STRING" id="526218.Sterm_3629"/>
<dbReference type="RefSeq" id="WP_012863045.1">
    <property type="nucleotide sequence ID" value="NC_013517.1"/>
</dbReference>
<dbReference type="Gene3D" id="3.40.50.300">
    <property type="entry name" value="P-loop containing nucleotide triphosphate hydrolases"/>
    <property type="match status" value="2"/>
</dbReference>
<dbReference type="FunFam" id="3.40.50.300:FF:000127">
    <property type="entry name" value="Ribose import ATP-binding protein RbsA"/>
    <property type="match status" value="1"/>
</dbReference>
<dbReference type="HOGENOM" id="CLU_000604_92_0_0"/>
<dbReference type="GO" id="GO:0005524">
    <property type="term" value="F:ATP binding"/>
    <property type="evidence" value="ECO:0007669"/>
    <property type="project" value="UniProtKB-KW"/>
</dbReference>
<dbReference type="EMBL" id="CP001739">
    <property type="protein sequence ID" value="ACZ10463.1"/>
    <property type="molecule type" value="Genomic_DNA"/>
</dbReference>
<keyword evidence="6" id="KW-0067">ATP-binding</keyword>
<keyword evidence="5" id="KW-0547">Nucleotide-binding</keyword>
<evidence type="ECO:0000259" key="9">
    <source>
        <dbReference type="PROSITE" id="PS50893"/>
    </source>
</evidence>
<dbReference type="SMART" id="SM00382">
    <property type="entry name" value="AAA"/>
    <property type="match status" value="1"/>
</dbReference>
<evidence type="ECO:0000256" key="1">
    <source>
        <dbReference type="ARBA" id="ARBA00004202"/>
    </source>
</evidence>
<evidence type="ECO:0000256" key="8">
    <source>
        <dbReference type="ARBA" id="ARBA00023136"/>
    </source>
</evidence>
<keyword evidence="8" id="KW-0472">Membrane</keyword>
<dbReference type="PROSITE" id="PS50893">
    <property type="entry name" value="ABC_TRANSPORTER_2"/>
    <property type="match status" value="2"/>
</dbReference>
<reference evidence="11" key="1">
    <citation type="submission" date="2009-09" db="EMBL/GenBank/DDBJ databases">
        <title>The complete chromosome of Sebaldella termitidis ATCC 33386.</title>
        <authorList>
            <consortium name="US DOE Joint Genome Institute (JGI-PGF)"/>
            <person name="Lucas S."/>
            <person name="Copeland A."/>
            <person name="Lapidus A."/>
            <person name="Glavina del Rio T."/>
            <person name="Dalin E."/>
            <person name="Tice H."/>
            <person name="Bruce D."/>
            <person name="Goodwin L."/>
            <person name="Pitluck S."/>
            <person name="Kyrpides N."/>
            <person name="Mavromatis K."/>
            <person name="Ivanova N."/>
            <person name="Mikhailova N."/>
            <person name="Sims D."/>
            <person name="Meincke L."/>
            <person name="Brettin T."/>
            <person name="Detter J.C."/>
            <person name="Han C."/>
            <person name="Larimer F."/>
            <person name="Land M."/>
            <person name="Hauser L."/>
            <person name="Markowitz V."/>
            <person name="Cheng J.F."/>
            <person name="Hugenholtz P."/>
            <person name="Woyke T."/>
            <person name="Wu D."/>
            <person name="Eisen J.A."/>
        </authorList>
    </citation>
    <scope>NUCLEOTIDE SEQUENCE [LARGE SCALE GENOMIC DNA]</scope>
    <source>
        <strain evidence="11">ATCC 33386 / NCTC 11300</strain>
    </source>
</reference>